<comment type="caution">
    <text evidence="2">The sequence shown here is derived from an EMBL/GenBank/DDBJ whole genome shotgun (WGS) entry which is preliminary data.</text>
</comment>
<dbReference type="AlphaFoldDB" id="A0A0G0K9W6"/>
<name>A0A0G0K9W6_9BACT</name>
<feature type="transmembrane region" description="Helical" evidence="1">
    <location>
        <begin position="7"/>
        <end position="29"/>
    </location>
</feature>
<sequence length="467" mass="51196">MKNRGTITPALLVITGSFLIVIYGLLYLLSLQLNYSNRQVGSESALNIAEAGVNYYRWHLAHDPGDFMDGTGAVGLYEHEYSDPQGKPMGKYSLEITAPSLGSSIVTISSTGWSYQYPKVKRKVTVQYGIPSFARYTFLSNASSWYGAGITVNGLIHSNNGIRMDGTNTSLVTSAMDEYMCGSETGCSPPTRKPGVWGAGGDQGLWQFPVPAIDFDSISVDLTNMSDSADTDGLHLGDSGASGYHLTFLDNGTVQIRRVTGTNDIRGYSTPGEGLGAEGNGGCRRLYQLITSEVLIGTYNISDTPIIFAEDSLWVEGTVRGRVTVVSATFPTQSSNVDIWVRGNINYTAYDGSDVLGLVSQNNIFFVRDVPTDFRVDGILMAQKGKIIRHGYYDSCTHSDTNSIRNSLTINGGLINYYKSYWNFYNGNNLVSGFTNRTINYDTHLLYAPPPYFPTSGEYEFISWKEE</sequence>
<evidence type="ECO:0000313" key="2">
    <source>
        <dbReference type="EMBL" id="KKQ45934.1"/>
    </source>
</evidence>
<reference evidence="2 3" key="1">
    <citation type="journal article" date="2015" name="Nature">
        <title>rRNA introns, odd ribosomes, and small enigmatic genomes across a large radiation of phyla.</title>
        <authorList>
            <person name="Brown C.T."/>
            <person name="Hug L.A."/>
            <person name="Thomas B.C."/>
            <person name="Sharon I."/>
            <person name="Castelle C.J."/>
            <person name="Singh A."/>
            <person name="Wilkins M.J."/>
            <person name="Williams K.H."/>
            <person name="Banfield J.F."/>
        </authorList>
    </citation>
    <scope>NUCLEOTIDE SEQUENCE [LARGE SCALE GENOMIC DNA]</scope>
</reference>
<dbReference type="Proteomes" id="UP000034603">
    <property type="component" value="Unassembled WGS sequence"/>
</dbReference>
<accession>A0A0G0K9W6</accession>
<evidence type="ECO:0000256" key="1">
    <source>
        <dbReference type="SAM" id="Phobius"/>
    </source>
</evidence>
<organism evidence="2 3">
    <name type="scientific">Candidatus Woesebacteria bacterium GW2011_GWA1_37_8</name>
    <dbReference type="NCBI Taxonomy" id="1618546"/>
    <lineage>
        <taxon>Bacteria</taxon>
        <taxon>Candidatus Woeseibacteriota</taxon>
    </lineage>
</organism>
<keyword evidence="1" id="KW-0812">Transmembrane</keyword>
<keyword evidence="1" id="KW-1133">Transmembrane helix</keyword>
<gene>
    <name evidence="2" type="ORF">US62_C0007G0009</name>
</gene>
<dbReference type="EMBL" id="LBTR01000007">
    <property type="protein sequence ID" value="KKQ45934.1"/>
    <property type="molecule type" value="Genomic_DNA"/>
</dbReference>
<keyword evidence="1" id="KW-0472">Membrane</keyword>
<protein>
    <recommendedName>
        <fullName evidence="4">DUF4900 domain-containing protein</fullName>
    </recommendedName>
</protein>
<proteinExistence type="predicted"/>
<evidence type="ECO:0000313" key="3">
    <source>
        <dbReference type="Proteomes" id="UP000034603"/>
    </source>
</evidence>
<evidence type="ECO:0008006" key="4">
    <source>
        <dbReference type="Google" id="ProtNLM"/>
    </source>
</evidence>